<keyword evidence="2" id="KW-1185">Reference proteome</keyword>
<sequence>MKKVTLTILVSLTTFFFACKKEGQKTLSNSTKIDSMSLNHNNSIEKILENQIMNGYAIKEKGLDMIS</sequence>
<evidence type="ECO:0000313" key="1">
    <source>
        <dbReference type="EMBL" id="MEE6129646.1"/>
    </source>
</evidence>
<dbReference type="EMBL" id="JAZGJU010000054">
    <property type="protein sequence ID" value="MEE6129646.1"/>
    <property type="molecule type" value="Genomic_DNA"/>
</dbReference>
<name>A0ABU7R4B0_9FLAO</name>
<reference evidence="1 2" key="1">
    <citation type="submission" date="2024-01" db="EMBL/GenBank/DDBJ databases">
        <title>Whole genome of Chryseobacterium arthrosphaerae NNCa 2741.</title>
        <authorList>
            <person name="Boriskina E.V."/>
            <person name="Gordinskaya N.A."/>
            <person name="Kropotov V.S."/>
            <person name="Alekseeva A.E."/>
            <person name="Makhova M.A."/>
            <person name="Kryazhev D.V."/>
            <person name="Shkurkina I.S."/>
        </authorList>
    </citation>
    <scope>NUCLEOTIDE SEQUENCE [LARGE SCALE GENOMIC DNA]</scope>
    <source>
        <strain evidence="1 2">NNCa 2741</strain>
    </source>
</reference>
<proteinExistence type="predicted"/>
<dbReference type="Proteomes" id="UP001350005">
    <property type="component" value="Unassembled WGS sequence"/>
</dbReference>
<comment type="caution">
    <text evidence="1">The sequence shown here is derived from an EMBL/GenBank/DDBJ whole genome shotgun (WGS) entry which is preliminary data.</text>
</comment>
<gene>
    <name evidence="1" type="ORF">V2E39_19760</name>
</gene>
<evidence type="ECO:0000313" key="2">
    <source>
        <dbReference type="Proteomes" id="UP001350005"/>
    </source>
</evidence>
<dbReference type="RefSeq" id="WP_330937516.1">
    <property type="nucleotide sequence ID" value="NZ_JAZGJU010000054.1"/>
</dbReference>
<dbReference type="PROSITE" id="PS51257">
    <property type="entry name" value="PROKAR_LIPOPROTEIN"/>
    <property type="match status" value="1"/>
</dbReference>
<feature type="non-terminal residue" evidence="1">
    <location>
        <position position="67"/>
    </location>
</feature>
<accession>A0ABU7R4B0</accession>
<protein>
    <submittedName>
        <fullName evidence="1">Uncharacterized protein</fullName>
    </submittedName>
</protein>
<organism evidence="1 2">
    <name type="scientific">Chryseobacterium arthrosphaerae</name>
    <dbReference type="NCBI Taxonomy" id="651561"/>
    <lineage>
        <taxon>Bacteria</taxon>
        <taxon>Pseudomonadati</taxon>
        <taxon>Bacteroidota</taxon>
        <taxon>Flavobacteriia</taxon>
        <taxon>Flavobacteriales</taxon>
        <taxon>Weeksellaceae</taxon>
        <taxon>Chryseobacterium group</taxon>
        <taxon>Chryseobacterium</taxon>
    </lineage>
</organism>